<dbReference type="EMBL" id="KE690998">
    <property type="protein sequence ID" value="ERE47576.1"/>
    <property type="molecule type" value="Genomic_DNA"/>
</dbReference>
<sequence>MMSSNGRRTYMTTFVRPAVEARPNEDVDRIYVTENDLDDKSEPMWDLAGFPHLYRVAAEFSEEGVLTDIASECLFLAGVLRDLPLGGALRVDESVEIINQLMGVAIKHISQQNAPALSERCEIDEKGFCINTELVEPF</sequence>
<accession>A0A061HTD1</accession>
<organism evidence="1 2">
    <name type="scientific">Cricetulus griseus</name>
    <name type="common">Chinese hamster</name>
    <name type="synonym">Cricetulus barabensis griseus</name>
    <dbReference type="NCBI Taxonomy" id="10029"/>
    <lineage>
        <taxon>Eukaryota</taxon>
        <taxon>Metazoa</taxon>
        <taxon>Chordata</taxon>
        <taxon>Craniata</taxon>
        <taxon>Vertebrata</taxon>
        <taxon>Euteleostomi</taxon>
        <taxon>Mammalia</taxon>
        <taxon>Eutheria</taxon>
        <taxon>Euarchontoglires</taxon>
        <taxon>Glires</taxon>
        <taxon>Rodentia</taxon>
        <taxon>Myomorpha</taxon>
        <taxon>Muroidea</taxon>
        <taxon>Cricetidae</taxon>
        <taxon>Cricetinae</taxon>
        <taxon>Cricetulus</taxon>
    </lineage>
</organism>
<reference evidence="2" key="1">
    <citation type="journal article" date="2013" name="Nat. Biotechnol.">
        <title>Chinese hamster genome sequenced from sorted chromosomes.</title>
        <authorList>
            <person name="Brinkrolf K."/>
            <person name="Rupp O."/>
            <person name="Laux H."/>
            <person name="Kollin F."/>
            <person name="Ernst W."/>
            <person name="Linke B."/>
            <person name="Kofler R."/>
            <person name="Romand S."/>
            <person name="Hesse F."/>
            <person name="Budach W.E."/>
            <person name="Galosy S."/>
            <person name="Muller D."/>
            <person name="Noll T."/>
            <person name="Wienberg J."/>
            <person name="Jostock T."/>
            <person name="Leonard M."/>
            <person name="Grillari J."/>
            <person name="Tauch A."/>
            <person name="Goesmann A."/>
            <person name="Helk B."/>
            <person name="Mott J.E."/>
            <person name="Puhler A."/>
            <person name="Borth N."/>
        </authorList>
    </citation>
    <scope>NUCLEOTIDE SEQUENCE [LARGE SCALE GENOMIC DNA]</scope>
    <source>
        <strain evidence="2">17A/GY</strain>
    </source>
</reference>
<gene>
    <name evidence="1" type="ORF">H671_21646</name>
</gene>
<name>A0A061HTD1_CRIGR</name>
<dbReference type="AlphaFoldDB" id="A0A061HTD1"/>
<dbReference type="Proteomes" id="UP000030759">
    <property type="component" value="Unassembled WGS sequence"/>
</dbReference>
<feature type="non-terminal residue" evidence="1">
    <location>
        <position position="138"/>
    </location>
</feature>
<protein>
    <submittedName>
        <fullName evidence="1">Uncharacterized protein</fullName>
    </submittedName>
</protein>
<proteinExistence type="predicted"/>
<evidence type="ECO:0000313" key="2">
    <source>
        <dbReference type="Proteomes" id="UP000030759"/>
    </source>
</evidence>
<evidence type="ECO:0000313" key="1">
    <source>
        <dbReference type="EMBL" id="ERE47576.1"/>
    </source>
</evidence>